<feature type="region of interest" description="Disordered" evidence="11">
    <location>
        <begin position="551"/>
        <end position="619"/>
    </location>
</feature>
<dbReference type="SUPFAM" id="SSF57845">
    <property type="entry name" value="B-box zinc-binding domain"/>
    <property type="match status" value="1"/>
</dbReference>
<feature type="domain" description="Bromo" evidence="12">
    <location>
        <begin position="913"/>
        <end position="967"/>
    </location>
</feature>
<dbReference type="InterPro" id="IPR036427">
    <property type="entry name" value="Bromodomain-like_sf"/>
</dbReference>
<dbReference type="SMART" id="SM00249">
    <property type="entry name" value="PHD"/>
    <property type="match status" value="1"/>
</dbReference>
<evidence type="ECO:0000256" key="7">
    <source>
        <dbReference type="ARBA" id="ARBA00023117"/>
    </source>
</evidence>
<dbReference type="PROSITE" id="PS50089">
    <property type="entry name" value="ZF_RING_2"/>
    <property type="match status" value="1"/>
</dbReference>
<feature type="domain" description="RING-type" evidence="14">
    <location>
        <begin position="125"/>
        <end position="178"/>
    </location>
</feature>
<keyword evidence="8" id="KW-0539">Nucleus</keyword>
<evidence type="ECO:0000259" key="14">
    <source>
        <dbReference type="PROSITE" id="PS50089"/>
    </source>
</evidence>
<dbReference type="PRINTS" id="PR00503">
    <property type="entry name" value="BROMODOMAIN"/>
</dbReference>
<evidence type="ECO:0000256" key="1">
    <source>
        <dbReference type="ARBA" id="ARBA00004123"/>
    </source>
</evidence>
<dbReference type="InterPro" id="IPR001841">
    <property type="entry name" value="Znf_RING"/>
</dbReference>
<evidence type="ECO:0000256" key="10">
    <source>
        <dbReference type="PROSITE-ProRule" id="PRU00035"/>
    </source>
</evidence>
<dbReference type="SUPFAM" id="SSF57903">
    <property type="entry name" value="FYVE/PHD zinc finger"/>
    <property type="match status" value="1"/>
</dbReference>
<dbReference type="PROSITE" id="PS01359">
    <property type="entry name" value="ZF_PHD_1"/>
    <property type="match status" value="1"/>
</dbReference>
<dbReference type="EMBL" id="GEDC01000227">
    <property type="protein sequence ID" value="JAS37071.1"/>
    <property type="molecule type" value="Transcribed_RNA"/>
</dbReference>
<dbReference type="Gene3D" id="3.30.40.10">
    <property type="entry name" value="Zinc/RING finger domain, C3HC4 (zinc finger)"/>
    <property type="match status" value="1"/>
</dbReference>
<evidence type="ECO:0000256" key="8">
    <source>
        <dbReference type="ARBA" id="ARBA00023242"/>
    </source>
</evidence>
<dbReference type="InterPro" id="IPR011011">
    <property type="entry name" value="Znf_FYVE_PHD"/>
</dbReference>
<comment type="subcellular location">
    <subcellularLocation>
        <location evidence="1">Nucleus</location>
    </subcellularLocation>
</comment>
<feature type="compositionally biased region" description="Polar residues" evidence="11">
    <location>
        <begin position="710"/>
        <end position="723"/>
    </location>
</feature>
<dbReference type="SUPFAM" id="SSF47370">
    <property type="entry name" value="Bromodomain"/>
    <property type="match status" value="1"/>
</dbReference>
<evidence type="ECO:0000256" key="9">
    <source>
        <dbReference type="PROSITE-ProRule" id="PRU00024"/>
    </source>
</evidence>
<feature type="region of interest" description="Disordered" evidence="11">
    <location>
        <begin position="32"/>
        <end position="65"/>
    </location>
</feature>
<dbReference type="SUPFAM" id="SSF57850">
    <property type="entry name" value="RING/U-box"/>
    <property type="match status" value="1"/>
</dbReference>
<dbReference type="CDD" id="cd15541">
    <property type="entry name" value="PHD_TIF1_like"/>
    <property type="match status" value="1"/>
</dbReference>
<keyword evidence="7 10" id="KW-0103">Bromodomain</keyword>
<dbReference type="SMART" id="SM00184">
    <property type="entry name" value="RING"/>
    <property type="match status" value="2"/>
</dbReference>
<evidence type="ECO:0000259" key="12">
    <source>
        <dbReference type="PROSITE" id="PS50014"/>
    </source>
</evidence>
<dbReference type="Pfam" id="PF00628">
    <property type="entry name" value="PHD"/>
    <property type="match status" value="1"/>
</dbReference>
<feature type="domain" description="PHD-type" evidence="13">
    <location>
        <begin position="809"/>
        <end position="859"/>
    </location>
</feature>
<dbReference type="InterPro" id="IPR000315">
    <property type="entry name" value="Znf_B-box"/>
</dbReference>
<dbReference type="InterPro" id="IPR013083">
    <property type="entry name" value="Znf_RING/FYVE/PHD"/>
</dbReference>
<evidence type="ECO:0000256" key="3">
    <source>
        <dbReference type="ARBA" id="ARBA00022737"/>
    </source>
</evidence>
<evidence type="ECO:0000256" key="2">
    <source>
        <dbReference type="ARBA" id="ARBA00022723"/>
    </source>
</evidence>
<dbReference type="InterPro" id="IPR001965">
    <property type="entry name" value="Znf_PHD"/>
</dbReference>
<feature type="region of interest" description="Disordered" evidence="11">
    <location>
        <begin position="250"/>
        <end position="269"/>
    </location>
</feature>
<dbReference type="PANTHER" id="PTHR45915:SF6">
    <property type="entry name" value="E3 UBIQUITIN-PROTEIN LIGASE TRIM33"/>
    <property type="match status" value="1"/>
</dbReference>
<dbReference type="PROSITE" id="PS50119">
    <property type="entry name" value="ZF_BBOX"/>
    <property type="match status" value="2"/>
</dbReference>
<dbReference type="InterPro" id="IPR019786">
    <property type="entry name" value="Zinc_finger_PHD-type_CS"/>
</dbReference>
<dbReference type="GO" id="GO:0005634">
    <property type="term" value="C:nucleus"/>
    <property type="evidence" value="ECO:0007669"/>
    <property type="project" value="UniProtKB-SubCell"/>
</dbReference>
<feature type="domain" description="B box-type" evidence="15">
    <location>
        <begin position="271"/>
        <end position="312"/>
    </location>
</feature>
<sequence length="1014" mass="112938">MEGNVNSLNNIANIEIIPPCNIKTEIGLPEESIKSEEGKIGLGDEKGGLENEKNGSQNEKNLLEDDKIGLEDDKILLESDKIPLESEKIGLEEGNNSNVEGSEEVTPSLSGVDEQPVNPWSSVKCIFCDVLLSSNEEPKLLECLHASCSSCVVAKLKEQPAESEVQCETSTLVCPVCRVLCRGSNIIENHFLVERCSVPSNESEDASKQNELKCGSCPETVATSWCVECAEYICEGCVQAHQRLKITKEHTIKPKEEGEAENQSPAPGSQHKSLFCSVHRQERLSLFCETCDRLTCRDCQLSDHREHKYKFINEIAAETRSMISGLLSEVSYKRVLLKSALKVIGDRQSLIMEKKKQLVKEITQMVVKLTNTINARGKQLVVRLNEVCDGKQKTLNEKKLALEQLSSLTDHCIDFVNNALNQGSDMALLFSKTSVTNHLQRIKSRRADIPNPEIPVRINLSLDKVSDLIKGMIPIKSHPSGTVHHLHHQQVTSSTHPYNNGGHHVEPNLRGLLAHHNFQQQPPIPYTTIRATSPQAAIAGPSMPLYRMTTTGQLPPPLPPSGSSSHQRYMNNNHHPHTYTQSMQQGPQVSQHQHHHHQVTAPSISSLLQSSRHHPSAYSPAARQLVQRVQSPHSSNQQSQPTTQVLSWHIPQQPHGNYSTVSVNNNPKPQPPHLVPMDESFKITLKQQVRQNSEGTPPAMVDVKPPHPSYVTSSVSKTPSPHTQAKAADDAEKSLDKFCQESVNDLMMTIAKLDSNGIMVIPEKGADSLVDSSTGPPMDILSQPSTSGVGQQNSNSQGILDSNKDDPNEDWCAVCLDGGEPVLCCDNCPKVFHLKCHIPSLSAFPGESESWQCLLCTSMSSVTASIAVGEKRPLRHELDSNEQKLMERILLELYCQYEPSLHFREVVSLDNFEYYEKIKKPMSFEIIRHKLSGKTSDRYRSMQEVVNDIRLVFKNAYLFNPRESQIYSDAKSLEEFLDMLLEKWVPSLAYDDSVIPVADDDCSEPKRLRRTLPE</sequence>
<keyword evidence="3" id="KW-0677">Repeat</keyword>
<name>A0A1B6EGQ1_9HEMI</name>
<feature type="compositionally biased region" description="Low complexity" evidence="11">
    <location>
        <begin position="581"/>
        <end position="591"/>
    </location>
</feature>
<keyword evidence="6" id="KW-0175">Coiled coil</keyword>
<evidence type="ECO:0000313" key="16">
    <source>
        <dbReference type="EMBL" id="JAS37071.1"/>
    </source>
</evidence>
<accession>A0A1B6EGQ1</accession>
<evidence type="ECO:0000256" key="4">
    <source>
        <dbReference type="ARBA" id="ARBA00022771"/>
    </source>
</evidence>
<dbReference type="PROSITE" id="PS50014">
    <property type="entry name" value="BROMODOMAIN_2"/>
    <property type="match status" value="1"/>
</dbReference>
<feature type="compositionally biased region" description="Polar residues" evidence="11">
    <location>
        <begin position="782"/>
        <end position="800"/>
    </location>
</feature>
<feature type="region of interest" description="Disordered" evidence="11">
    <location>
        <begin position="690"/>
        <end position="731"/>
    </location>
</feature>
<dbReference type="Gene3D" id="1.20.920.10">
    <property type="entry name" value="Bromodomain-like"/>
    <property type="match status" value="1"/>
</dbReference>
<dbReference type="CDD" id="cd19775">
    <property type="entry name" value="Bbox2_TIF1_C-VI"/>
    <property type="match status" value="1"/>
</dbReference>
<feature type="region of interest" description="Disordered" evidence="11">
    <location>
        <begin position="87"/>
        <end position="114"/>
    </location>
</feature>
<gene>
    <name evidence="16" type="ORF">g.15680</name>
</gene>
<keyword evidence="5" id="KW-0862">Zinc</keyword>
<dbReference type="InterPro" id="IPR003649">
    <property type="entry name" value="Bbox_C"/>
</dbReference>
<reference evidence="16" key="1">
    <citation type="submission" date="2015-12" db="EMBL/GenBank/DDBJ databases">
        <title>De novo transcriptome assembly of four potential Pierce s Disease insect vectors from Arizona vineyards.</title>
        <authorList>
            <person name="Tassone E.E."/>
        </authorList>
    </citation>
    <scope>NUCLEOTIDE SEQUENCE</scope>
</reference>
<dbReference type="Gene3D" id="3.30.160.60">
    <property type="entry name" value="Classic Zinc Finger"/>
    <property type="match status" value="1"/>
</dbReference>
<protein>
    <submittedName>
        <fullName evidence="16">Uncharacterized protein</fullName>
    </submittedName>
</protein>
<dbReference type="GO" id="GO:0008270">
    <property type="term" value="F:zinc ion binding"/>
    <property type="evidence" value="ECO:0007669"/>
    <property type="project" value="UniProtKB-KW"/>
</dbReference>
<dbReference type="Pfam" id="PF00643">
    <property type="entry name" value="zf-B_box"/>
    <property type="match status" value="2"/>
</dbReference>
<evidence type="ECO:0000259" key="15">
    <source>
        <dbReference type="PROSITE" id="PS50119"/>
    </source>
</evidence>
<dbReference type="GO" id="GO:0000785">
    <property type="term" value="C:chromatin"/>
    <property type="evidence" value="ECO:0007669"/>
    <property type="project" value="TreeGrafter"/>
</dbReference>
<feature type="compositionally biased region" description="Basic and acidic residues" evidence="11">
    <location>
        <begin position="32"/>
        <end position="53"/>
    </location>
</feature>
<dbReference type="SMART" id="SM00502">
    <property type="entry name" value="BBC"/>
    <property type="match status" value="1"/>
</dbReference>
<evidence type="ECO:0000259" key="13">
    <source>
        <dbReference type="PROSITE" id="PS50016"/>
    </source>
</evidence>
<feature type="region of interest" description="Disordered" evidence="11">
    <location>
        <begin position="771"/>
        <end position="803"/>
    </location>
</feature>
<keyword evidence="4 9" id="KW-0863">Zinc-finger</keyword>
<dbReference type="InterPro" id="IPR019787">
    <property type="entry name" value="Znf_PHD-finger"/>
</dbReference>
<feature type="domain" description="B box-type" evidence="15">
    <location>
        <begin position="209"/>
        <end position="255"/>
    </location>
</feature>
<dbReference type="AlphaFoldDB" id="A0A1B6EGQ1"/>
<proteinExistence type="predicted"/>
<dbReference type="SMART" id="SM00336">
    <property type="entry name" value="BBOX"/>
    <property type="match status" value="2"/>
</dbReference>
<dbReference type="FunFam" id="3.30.160.60:FF:000074">
    <property type="entry name" value="Tripartite motif containing 66"/>
    <property type="match status" value="1"/>
</dbReference>
<dbReference type="Pfam" id="PF00439">
    <property type="entry name" value="Bromodomain"/>
    <property type="match status" value="1"/>
</dbReference>
<evidence type="ECO:0000256" key="5">
    <source>
        <dbReference type="ARBA" id="ARBA00022833"/>
    </source>
</evidence>
<dbReference type="PANTHER" id="PTHR45915">
    <property type="entry name" value="TRANSCRIPTION INTERMEDIARY FACTOR"/>
    <property type="match status" value="1"/>
</dbReference>
<dbReference type="PROSITE" id="PS50016">
    <property type="entry name" value="ZF_PHD_2"/>
    <property type="match status" value="1"/>
</dbReference>
<evidence type="ECO:0000256" key="6">
    <source>
        <dbReference type="ARBA" id="ARBA00023054"/>
    </source>
</evidence>
<dbReference type="InterPro" id="IPR001487">
    <property type="entry name" value="Bromodomain"/>
</dbReference>
<dbReference type="SMART" id="SM00297">
    <property type="entry name" value="BROMO"/>
    <property type="match status" value="1"/>
</dbReference>
<organism evidence="16">
    <name type="scientific">Clastoptera arizonana</name>
    <name type="common">Arizona spittle bug</name>
    <dbReference type="NCBI Taxonomy" id="38151"/>
    <lineage>
        <taxon>Eukaryota</taxon>
        <taxon>Metazoa</taxon>
        <taxon>Ecdysozoa</taxon>
        <taxon>Arthropoda</taxon>
        <taxon>Hexapoda</taxon>
        <taxon>Insecta</taxon>
        <taxon>Pterygota</taxon>
        <taxon>Neoptera</taxon>
        <taxon>Paraneoptera</taxon>
        <taxon>Hemiptera</taxon>
        <taxon>Auchenorrhyncha</taxon>
        <taxon>Cercopoidea</taxon>
        <taxon>Clastopteridae</taxon>
        <taxon>Clastoptera</taxon>
    </lineage>
</organism>
<feature type="compositionally biased region" description="Polar residues" evidence="11">
    <location>
        <begin position="600"/>
        <end position="610"/>
    </location>
</feature>
<keyword evidence="2" id="KW-0479">Metal-binding</keyword>
<evidence type="ECO:0000256" key="11">
    <source>
        <dbReference type="SAM" id="MobiDB-lite"/>
    </source>
</evidence>